<organism evidence="2 3">
    <name type="scientific">Craurococcus roseus</name>
    <dbReference type="NCBI Taxonomy" id="77585"/>
    <lineage>
        <taxon>Bacteria</taxon>
        <taxon>Pseudomonadati</taxon>
        <taxon>Pseudomonadota</taxon>
        <taxon>Alphaproteobacteria</taxon>
        <taxon>Acetobacterales</taxon>
        <taxon>Acetobacteraceae</taxon>
        <taxon>Craurococcus</taxon>
    </lineage>
</organism>
<dbReference type="PANTHER" id="PTHR36302:SF1">
    <property type="entry name" value="COPPER CHAPERONE PCU(A)C"/>
    <property type="match status" value="1"/>
</dbReference>
<protein>
    <submittedName>
        <fullName evidence="2">Copper chaperone PCu(A)C</fullName>
    </submittedName>
</protein>
<feature type="signal peptide" evidence="1">
    <location>
        <begin position="1"/>
        <end position="16"/>
    </location>
</feature>
<name>A0ABP3Q0Q8_9PROT</name>
<comment type="caution">
    <text evidence="2">The sequence shown here is derived from an EMBL/GenBank/DDBJ whole genome shotgun (WGS) entry which is preliminary data.</text>
</comment>
<dbReference type="Pfam" id="PF04314">
    <property type="entry name" value="PCuAC"/>
    <property type="match status" value="1"/>
</dbReference>
<gene>
    <name evidence="2" type="ORF">GCM10009416_18390</name>
</gene>
<dbReference type="PANTHER" id="PTHR36302">
    <property type="entry name" value="BLR7088 PROTEIN"/>
    <property type="match status" value="1"/>
</dbReference>
<keyword evidence="1" id="KW-0732">Signal</keyword>
<dbReference type="InterPro" id="IPR007410">
    <property type="entry name" value="LpqE-like"/>
</dbReference>
<dbReference type="EMBL" id="BAAAFZ010000021">
    <property type="protein sequence ID" value="GAA0580337.1"/>
    <property type="molecule type" value="Genomic_DNA"/>
</dbReference>
<dbReference type="InterPro" id="IPR058248">
    <property type="entry name" value="Lxx211020-like"/>
</dbReference>
<evidence type="ECO:0000256" key="1">
    <source>
        <dbReference type="SAM" id="SignalP"/>
    </source>
</evidence>
<keyword evidence="3" id="KW-1185">Reference proteome</keyword>
<reference evidence="3" key="1">
    <citation type="journal article" date="2019" name="Int. J. Syst. Evol. Microbiol.">
        <title>The Global Catalogue of Microorganisms (GCM) 10K type strain sequencing project: providing services to taxonomists for standard genome sequencing and annotation.</title>
        <authorList>
            <consortium name="The Broad Institute Genomics Platform"/>
            <consortium name="The Broad Institute Genome Sequencing Center for Infectious Disease"/>
            <person name="Wu L."/>
            <person name="Ma J."/>
        </authorList>
    </citation>
    <scope>NUCLEOTIDE SEQUENCE [LARGE SCALE GENOMIC DNA]</scope>
    <source>
        <strain evidence="3">JCM 9933</strain>
    </source>
</reference>
<evidence type="ECO:0000313" key="2">
    <source>
        <dbReference type="EMBL" id="GAA0580337.1"/>
    </source>
</evidence>
<dbReference type="RefSeq" id="WP_343894945.1">
    <property type="nucleotide sequence ID" value="NZ_BAAAFZ010000021.1"/>
</dbReference>
<dbReference type="SUPFAM" id="SSF110087">
    <property type="entry name" value="DR1885-like metal-binding protein"/>
    <property type="match status" value="1"/>
</dbReference>
<feature type="chain" id="PRO_5045753833" evidence="1">
    <location>
        <begin position="17"/>
        <end position="160"/>
    </location>
</feature>
<evidence type="ECO:0000313" key="3">
    <source>
        <dbReference type="Proteomes" id="UP001501588"/>
    </source>
</evidence>
<sequence length="160" mass="16982">MLRRSLLAASAAPLFAAPSAAQQDHPGATRAGDLTIQQPWTRAAGQGATAAGFMEISNRGSAADRLLSASSPVARAMELHSMIRDGDVMRMRAVDAIEIRTGQTVTLRPGGFHLMLIGLSQPLRQGEAVPVTLRFERAGEVQVTFPVQAAGAREPAPHRH</sequence>
<dbReference type="Proteomes" id="UP001501588">
    <property type="component" value="Unassembled WGS sequence"/>
</dbReference>
<proteinExistence type="predicted"/>
<dbReference type="InterPro" id="IPR036182">
    <property type="entry name" value="PCuAC_sf"/>
</dbReference>
<accession>A0ABP3Q0Q8</accession>
<dbReference type="Gene3D" id="2.60.40.1890">
    <property type="entry name" value="PCu(A)C copper chaperone"/>
    <property type="match status" value="1"/>
</dbReference>